<evidence type="ECO:0000313" key="11">
    <source>
        <dbReference type="EMBL" id="HIW78047.1"/>
    </source>
</evidence>
<dbReference type="InterPro" id="IPR035906">
    <property type="entry name" value="MetI-like_sf"/>
</dbReference>
<dbReference type="EMBL" id="DXGI01000100">
    <property type="protein sequence ID" value="HIW78047.1"/>
    <property type="molecule type" value="Genomic_DNA"/>
</dbReference>
<evidence type="ECO:0000256" key="1">
    <source>
        <dbReference type="ARBA" id="ARBA00004429"/>
    </source>
</evidence>
<dbReference type="InterPro" id="IPR010065">
    <property type="entry name" value="AA_ABC_transptr_permease_3TM"/>
</dbReference>
<dbReference type="NCBIfam" id="TIGR01726">
    <property type="entry name" value="HEQRo_perm_3TM"/>
    <property type="match status" value="1"/>
</dbReference>
<evidence type="ECO:0000256" key="7">
    <source>
        <dbReference type="ARBA" id="ARBA00022989"/>
    </source>
</evidence>
<dbReference type="Pfam" id="PF00528">
    <property type="entry name" value="BPD_transp_1"/>
    <property type="match status" value="1"/>
</dbReference>
<feature type="transmembrane region" description="Helical" evidence="9">
    <location>
        <begin position="23"/>
        <end position="46"/>
    </location>
</feature>
<dbReference type="CDD" id="cd06261">
    <property type="entry name" value="TM_PBP2"/>
    <property type="match status" value="1"/>
</dbReference>
<comment type="similarity">
    <text evidence="2">Belongs to the binding-protein-dependent transport system permease family. HisMQ subfamily.</text>
</comment>
<reference evidence="11" key="2">
    <citation type="submission" date="2021-04" db="EMBL/GenBank/DDBJ databases">
        <authorList>
            <person name="Gilroy R."/>
        </authorList>
    </citation>
    <scope>NUCLEOTIDE SEQUENCE</scope>
    <source>
        <strain evidence="11">ChiSxjej5B17-1746</strain>
    </source>
</reference>
<accession>A0A9D1QZ60</accession>
<sequence>MLEIADKIPVILNALPYILQGSLVTIVTVVGALSLGFCIGVPLAVLQVYGPAFIRRIIGVYVWFFRGMPILLLLFLFYFGLFEVLGLNLSTITASCLVLGMASAAYQSQIFRGSIETLPVGQLRAARALGMSDGQAIRCIILPQALRLSIPGWSNEYSILLKDSALCFVLGTPEIMARTHFVASRTYEHLPLYITAGLLYFGITLVGVHLLRMLERKVHIPGYAVSGSM</sequence>
<keyword evidence="8 9" id="KW-0472">Membrane</keyword>
<dbReference type="GO" id="GO:0022857">
    <property type="term" value="F:transmembrane transporter activity"/>
    <property type="evidence" value="ECO:0007669"/>
    <property type="project" value="InterPro"/>
</dbReference>
<evidence type="ECO:0000256" key="5">
    <source>
        <dbReference type="ARBA" id="ARBA00022692"/>
    </source>
</evidence>
<evidence type="ECO:0000256" key="6">
    <source>
        <dbReference type="ARBA" id="ARBA00022970"/>
    </source>
</evidence>
<dbReference type="SUPFAM" id="SSF161098">
    <property type="entry name" value="MetI-like"/>
    <property type="match status" value="1"/>
</dbReference>
<evidence type="ECO:0000259" key="10">
    <source>
        <dbReference type="PROSITE" id="PS50928"/>
    </source>
</evidence>
<evidence type="ECO:0000256" key="8">
    <source>
        <dbReference type="ARBA" id="ARBA00023136"/>
    </source>
</evidence>
<evidence type="ECO:0000256" key="2">
    <source>
        <dbReference type="ARBA" id="ARBA00010072"/>
    </source>
</evidence>
<dbReference type="InterPro" id="IPR000515">
    <property type="entry name" value="MetI-like"/>
</dbReference>
<dbReference type="Gene3D" id="1.10.3720.10">
    <property type="entry name" value="MetI-like"/>
    <property type="match status" value="1"/>
</dbReference>
<dbReference type="GO" id="GO:0006865">
    <property type="term" value="P:amino acid transport"/>
    <property type="evidence" value="ECO:0007669"/>
    <property type="project" value="UniProtKB-KW"/>
</dbReference>
<keyword evidence="4" id="KW-1003">Cell membrane</keyword>
<comment type="caution">
    <text evidence="11">The sequence shown here is derived from an EMBL/GenBank/DDBJ whole genome shotgun (WGS) entry which is preliminary data.</text>
</comment>
<dbReference type="PANTHER" id="PTHR30614">
    <property type="entry name" value="MEMBRANE COMPONENT OF AMINO ACID ABC TRANSPORTER"/>
    <property type="match status" value="1"/>
</dbReference>
<evidence type="ECO:0000256" key="9">
    <source>
        <dbReference type="RuleBase" id="RU363032"/>
    </source>
</evidence>
<dbReference type="AlphaFoldDB" id="A0A9D1QZ60"/>
<dbReference type="PROSITE" id="PS50928">
    <property type="entry name" value="ABC_TM1"/>
    <property type="match status" value="1"/>
</dbReference>
<reference evidence="11" key="1">
    <citation type="journal article" date="2021" name="PeerJ">
        <title>Extensive microbial diversity within the chicken gut microbiome revealed by metagenomics and culture.</title>
        <authorList>
            <person name="Gilroy R."/>
            <person name="Ravi A."/>
            <person name="Getino M."/>
            <person name="Pursley I."/>
            <person name="Horton D.L."/>
            <person name="Alikhan N.F."/>
            <person name="Baker D."/>
            <person name="Gharbi K."/>
            <person name="Hall N."/>
            <person name="Watson M."/>
            <person name="Adriaenssens E.M."/>
            <person name="Foster-Nyarko E."/>
            <person name="Jarju S."/>
            <person name="Secka A."/>
            <person name="Antonio M."/>
            <person name="Oren A."/>
            <person name="Chaudhuri R.R."/>
            <person name="La Ragione R."/>
            <person name="Hildebrand F."/>
            <person name="Pallen M.J."/>
        </authorList>
    </citation>
    <scope>NUCLEOTIDE SEQUENCE</scope>
    <source>
        <strain evidence="11">ChiSxjej5B17-1746</strain>
    </source>
</reference>
<dbReference type="PANTHER" id="PTHR30614:SF0">
    <property type="entry name" value="L-CYSTINE TRANSPORT SYSTEM PERMEASE PROTEIN TCYL"/>
    <property type="match status" value="1"/>
</dbReference>
<gene>
    <name evidence="11" type="ORF">H9874_02735</name>
</gene>
<dbReference type="InterPro" id="IPR043429">
    <property type="entry name" value="ArtM/GltK/GlnP/TcyL/YhdX-like"/>
</dbReference>
<feature type="transmembrane region" description="Helical" evidence="9">
    <location>
        <begin position="85"/>
        <end position="106"/>
    </location>
</feature>
<proteinExistence type="inferred from homology"/>
<protein>
    <submittedName>
        <fullName evidence="11">Amino acid ABC transporter permease</fullName>
    </submittedName>
</protein>
<comment type="subcellular location">
    <subcellularLocation>
        <location evidence="1">Cell inner membrane</location>
        <topology evidence="1">Multi-pass membrane protein</topology>
    </subcellularLocation>
    <subcellularLocation>
        <location evidence="9">Cell membrane</location>
        <topology evidence="9">Multi-pass membrane protein</topology>
    </subcellularLocation>
</comment>
<evidence type="ECO:0000256" key="3">
    <source>
        <dbReference type="ARBA" id="ARBA00022448"/>
    </source>
</evidence>
<keyword evidence="6" id="KW-0029">Amino-acid transport</keyword>
<dbReference type="Proteomes" id="UP000824264">
    <property type="component" value="Unassembled WGS sequence"/>
</dbReference>
<dbReference type="GO" id="GO:0043190">
    <property type="term" value="C:ATP-binding cassette (ABC) transporter complex"/>
    <property type="evidence" value="ECO:0007669"/>
    <property type="project" value="InterPro"/>
</dbReference>
<evidence type="ECO:0000313" key="12">
    <source>
        <dbReference type="Proteomes" id="UP000824264"/>
    </source>
</evidence>
<evidence type="ECO:0000256" key="4">
    <source>
        <dbReference type="ARBA" id="ARBA00022475"/>
    </source>
</evidence>
<keyword evidence="3 9" id="KW-0813">Transport</keyword>
<keyword evidence="5 9" id="KW-0812">Transmembrane</keyword>
<feature type="domain" description="ABC transmembrane type-1" evidence="10">
    <location>
        <begin position="22"/>
        <end position="211"/>
    </location>
</feature>
<name>A0A9D1QZ60_9BACT</name>
<feature type="transmembrane region" description="Helical" evidence="9">
    <location>
        <begin position="190"/>
        <end position="211"/>
    </location>
</feature>
<keyword evidence="7 9" id="KW-1133">Transmembrane helix</keyword>
<feature type="transmembrane region" description="Helical" evidence="9">
    <location>
        <begin position="58"/>
        <end position="79"/>
    </location>
</feature>
<organism evidence="11 12">
    <name type="scientific">Candidatus Bilophila faecipullorum</name>
    <dbReference type="NCBI Taxonomy" id="2838482"/>
    <lineage>
        <taxon>Bacteria</taxon>
        <taxon>Pseudomonadati</taxon>
        <taxon>Thermodesulfobacteriota</taxon>
        <taxon>Desulfovibrionia</taxon>
        <taxon>Desulfovibrionales</taxon>
        <taxon>Desulfovibrionaceae</taxon>
        <taxon>Bilophila</taxon>
    </lineage>
</organism>